<keyword evidence="5" id="KW-1185">Reference proteome</keyword>
<evidence type="ECO:0000256" key="2">
    <source>
        <dbReference type="SAM" id="Phobius"/>
    </source>
</evidence>
<keyword evidence="2" id="KW-0472">Membrane</keyword>
<name>A0ABX1CCY4_9ACTN</name>
<dbReference type="RefSeq" id="WP_168087806.1">
    <property type="nucleotide sequence ID" value="NZ_BHZH01000069.1"/>
</dbReference>
<feature type="domain" description="YoaR-like putative peptidoglycan binding" evidence="3">
    <location>
        <begin position="391"/>
        <end position="491"/>
    </location>
</feature>
<organism evidence="4 5">
    <name type="scientific">Streptomyces bohaiensis</name>
    <dbReference type="NCBI Taxonomy" id="1431344"/>
    <lineage>
        <taxon>Bacteria</taxon>
        <taxon>Bacillati</taxon>
        <taxon>Actinomycetota</taxon>
        <taxon>Actinomycetes</taxon>
        <taxon>Kitasatosporales</taxon>
        <taxon>Streptomycetaceae</taxon>
        <taxon>Streptomyces</taxon>
    </lineage>
</organism>
<reference evidence="4 5" key="1">
    <citation type="submission" date="2020-03" db="EMBL/GenBank/DDBJ databases">
        <title>Draft genome of Streptomyces sp. ventii, isolated from the Axial Seamount in the Pacific Ocean, and resequencing of the two type strains Streptomyces lonarensis strain NCL 716 and Streptomyces bohaiensis strain 11A07.</title>
        <authorList>
            <person name="Loughran R.M."/>
            <person name="Pfannmuller K.M."/>
            <person name="Wasson B.J."/>
            <person name="Deadmond M.C."/>
            <person name="Paddock B.E."/>
            <person name="Koyack M.J."/>
            <person name="Gallegos D.A."/>
            <person name="Mitchell E.A."/>
            <person name="Ushijima B."/>
            <person name="Saw J.H."/>
            <person name="Mcphail K.L."/>
            <person name="Videau P."/>
        </authorList>
    </citation>
    <scope>NUCLEOTIDE SEQUENCE [LARGE SCALE GENOMIC DNA]</scope>
    <source>
        <strain evidence="4 5">11A07</strain>
    </source>
</reference>
<gene>
    <name evidence="4" type="ORF">HCN52_08705</name>
</gene>
<feature type="transmembrane region" description="Helical" evidence="2">
    <location>
        <begin position="318"/>
        <end position="340"/>
    </location>
</feature>
<feature type="compositionally biased region" description="Low complexity" evidence="1">
    <location>
        <begin position="178"/>
        <end position="205"/>
    </location>
</feature>
<evidence type="ECO:0000256" key="1">
    <source>
        <dbReference type="SAM" id="MobiDB-lite"/>
    </source>
</evidence>
<keyword evidence="2" id="KW-0812">Transmembrane</keyword>
<dbReference type="EMBL" id="JAAVJC010000049">
    <property type="protein sequence ID" value="NJQ15024.1"/>
    <property type="molecule type" value="Genomic_DNA"/>
</dbReference>
<accession>A0ABX1CCY4</accession>
<protein>
    <recommendedName>
        <fullName evidence="3">YoaR-like putative peptidoglycan binding domain-containing protein</fullName>
    </recommendedName>
</protein>
<feature type="compositionally biased region" description="Low complexity" evidence="1">
    <location>
        <begin position="91"/>
        <end position="109"/>
    </location>
</feature>
<evidence type="ECO:0000313" key="4">
    <source>
        <dbReference type="EMBL" id="NJQ15024.1"/>
    </source>
</evidence>
<dbReference type="Proteomes" id="UP000727056">
    <property type="component" value="Unassembled WGS sequence"/>
</dbReference>
<evidence type="ECO:0000259" key="3">
    <source>
        <dbReference type="Pfam" id="PF12229"/>
    </source>
</evidence>
<comment type="caution">
    <text evidence="4">The sequence shown here is derived from an EMBL/GenBank/DDBJ whole genome shotgun (WGS) entry which is preliminary data.</text>
</comment>
<sequence>MSREKDSPTPSFGGREPYGDNPTPGASDGPGAAKPGDKKTETTMTTRIRINIPGSRPIPPVVMREPVQKQDEPPTPPRQSRPPEAEQGAEPSAAGRPDPGAAAAKKASSWFEPRKPLAPGATPPGGVPRQDGPADGGARGDTPPGGTPGATPPGGVPRGDTPPGGSGAVPPLPKRDVGAAPPAAPSFPGFGTRGPAGPTSGPASGDMPLPRADRPAGAPQEVGNTTMDLGGPLPRSSNAEAAERWARDSQTTQAMPAAGQVAPAGSPVLTDPFQHAETPPPSPFGGPLSAPLPDREQSAAEPEPPAAAGKPKKKKRSVVKLAIVAAGGVLVLAYGAGLLLNQEEVPTGTTVLGHEIGGSGQNAVATLNSALAGPMESDLTLVVEGEEIPLKPSVAGLSIDTEATVRNASGTDYNPVAVLGSLVGGSQEVAPVWSVDEEKLAAALSDVTADLGGAPVDGSVSLAGGVPEAVYGEPGTGVDVESAAPLVREAFQQRAASGDDVPVALSATTVEPEIGEAEVDRAMAEFAEPAMSGTVTVAAGEGGPSIQFSPENSLHRFITMEAVGGRLVDSYDLETLETLYGGTFVGIEVARGDGSSTPVTPEDVVSALRGALLETAPEDRIGYIDLG</sequence>
<proteinExistence type="predicted"/>
<dbReference type="InterPro" id="IPR022029">
    <property type="entry name" value="YoaR-like_PG-bd"/>
</dbReference>
<keyword evidence="2" id="KW-1133">Transmembrane helix</keyword>
<evidence type="ECO:0000313" key="5">
    <source>
        <dbReference type="Proteomes" id="UP000727056"/>
    </source>
</evidence>
<dbReference type="Pfam" id="PF12229">
    <property type="entry name" value="PG_binding_4"/>
    <property type="match status" value="1"/>
</dbReference>
<feature type="region of interest" description="Disordered" evidence="1">
    <location>
        <begin position="1"/>
        <end position="313"/>
    </location>
</feature>